<evidence type="ECO:0000256" key="3">
    <source>
        <dbReference type="ARBA" id="ARBA00023242"/>
    </source>
</evidence>
<dbReference type="PIRSF" id="PIRSF011312">
    <property type="entry name" value="Cell_cycle_HUS1"/>
    <property type="match status" value="1"/>
</dbReference>
<dbReference type="AlphaFoldDB" id="A0A8H3TUI9"/>
<evidence type="ECO:0000256" key="2">
    <source>
        <dbReference type="ARBA" id="ARBA00005563"/>
    </source>
</evidence>
<keyword evidence="6" id="KW-1185">Reference proteome</keyword>
<evidence type="ECO:0000256" key="4">
    <source>
        <dbReference type="PIRNR" id="PIRNR011312"/>
    </source>
</evidence>
<dbReference type="EMBL" id="BLZA01000021">
    <property type="protein sequence ID" value="GHJ87485.1"/>
    <property type="molecule type" value="Genomic_DNA"/>
</dbReference>
<name>A0A8H3TUI9_9TREE</name>
<dbReference type="GO" id="GO:0035861">
    <property type="term" value="C:site of double-strand break"/>
    <property type="evidence" value="ECO:0007669"/>
    <property type="project" value="TreeGrafter"/>
</dbReference>
<dbReference type="PANTHER" id="PTHR12900:SF0">
    <property type="entry name" value="CHECKPOINT PROTEIN"/>
    <property type="match status" value="1"/>
</dbReference>
<dbReference type="Pfam" id="PF04005">
    <property type="entry name" value="Hus1"/>
    <property type="match status" value="1"/>
</dbReference>
<dbReference type="Proteomes" id="UP000620104">
    <property type="component" value="Unassembled WGS sequence"/>
</dbReference>
<comment type="subcellular location">
    <subcellularLocation>
        <location evidence="1">Nucleus</location>
    </subcellularLocation>
</comment>
<dbReference type="GO" id="GO:0005730">
    <property type="term" value="C:nucleolus"/>
    <property type="evidence" value="ECO:0007669"/>
    <property type="project" value="InterPro"/>
</dbReference>
<gene>
    <name evidence="5" type="ORF">NliqN6_3887</name>
</gene>
<dbReference type="GO" id="GO:0000723">
    <property type="term" value="P:telomere maintenance"/>
    <property type="evidence" value="ECO:0007669"/>
    <property type="project" value="TreeGrafter"/>
</dbReference>
<comment type="caution">
    <text evidence="5">The sequence shown here is derived from an EMBL/GenBank/DDBJ whole genome shotgun (WGS) entry which is preliminary data.</text>
</comment>
<evidence type="ECO:0000313" key="5">
    <source>
        <dbReference type="EMBL" id="GHJ87485.1"/>
    </source>
</evidence>
<dbReference type="InterPro" id="IPR007150">
    <property type="entry name" value="HUS1/Mec3"/>
</dbReference>
<dbReference type="GO" id="GO:0030896">
    <property type="term" value="C:checkpoint clamp complex"/>
    <property type="evidence" value="ECO:0007669"/>
    <property type="project" value="InterPro"/>
</dbReference>
<organism evidence="5 6">
    <name type="scientific">Naganishia liquefaciens</name>
    <dbReference type="NCBI Taxonomy" id="104408"/>
    <lineage>
        <taxon>Eukaryota</taxon>
        <taxon>Fungi</taxon>
        <taxon>Dikarya</taxon>
        <taxon>Basidiomycota</taxon>
        <taxon>Agaricomycotina</taxon>
        <taxon>Tremellomycetes</taxon>
        <taxon>Filobasidiales</taxon>
        <taxon>Filobasidiaceae</taxon>
        <taxon>Naganishia</taxon>
    </lineage>
</organism>
<dbReference type="GO" id="GO:0033314">
    <property type="term" value="P:mitotic DNA replication checkpoint signaling"/>
    <property type="evidence" value="ECO:0007669"/>
    <property type="project" value="TreeGrafter"/>
</dbReference>
<proteinExistence type="inferred from homology"/>
<accession>A0A8H3TUI9</accession>
<dbReference type="GO" id="GO:0031573">
    <property type="term" value="P:mitotic intra-S DNA damage checkpoint signaling"/>
    <property type="evidence" value="ECO:0007669"/>
    <property type="project" value="TreeGrafter"/>
</dbReference>
<dbReference type="InterPro" id="IPR016580">
    <property type="entry name" value="HUS1"/>
</dbReference>
<dbReference type="GO" id="GO:0006289">
    <property type="term" value="P:nucleotide-excision repair"/>
    <property type="evidence" value="ECO:0007669"/>
    <property type="project" value="TreeGrafter"/>
</dbReference>
<dbReference type="Gene3D" id="3.70.10.10">
    <property type="match status" value="1"/>
</dbReference>
<comment type="similarity">
    <text evidence="2 4">Belongs to the HUS1 family.</text>
</comment>
<protein>
    <recommendedName>
        <fullName evidence="4">Checkpoint protein</fullName>
    </recommendedName>
</protein>
<reference evidence="5" key="1">
    <citation type="submission" date="2020-07" db="EMBL/GenBank/DDBJ databases">
        <title>Draft Genome Sequence of a Deep-Sea Yeast, Naganishia (Cryptococcus) liquefaciens strain N6.</title>
        <authorList>
            <person name="Han Y.W."/>
            <person name="Kajitani R."/>
            <person name="Morimoto H."/>
            <person name="Parhat M."/>
            <person name="Tsubouchi H."/>
            <person name="Bakenova O."/>
            <person name="Ogata M."/>
            <person name="Argunhan B."/>
            <person name="Aoki R."/>
            <person name="Kajiwara S."/>
            <person name="Itoh T."/>
            <person name="Iwasaki H."/>
        </authorList>
    </citation>
    <scope>NUCLEOTIDE SEQUENCE</scope>
    <source>
        <strain evidence="5">N6</strain>
    </source>
</reference>
<keyword evidence="3" id="KW-0539">Nucleus</keyword>
<evidence type="ECO:0000256" key="1">
    <source>
        <dbReference type="ARBA" id="ARBA00004123"/>
    </source>
</evidence>
<dbReference type="OrthoDB" id="337750at2759"/>
<sequence>MRFRTQVSNPGLMLKIIRSLKQTATTCVLKLTPEIVGFIVTGPEVGPEGVQIWSQIKVSTLFDQYRIESRQSNEIHLDLAIEPFAKALRSAEAALESSGGARAFGWGDHADAEAEGGTGCIMKLAKKNDKAVLVFEIKAYTNAGHPLQVSHDVGVFVLAPAKVKELREPCCPTPDLFITLPSLAMLKGLTSRLSHLAPRVNVSGNNQGTLTFSVESDGMQLDTTWTNLTIPPFTTNSESNDDAERPSQLANLDLTESQKARRAQGADAVKARAPSDEMFQVTIGTKSLLKFLSTNVSNSGTIACICDDYCLICYIYIGDVADNAGVLTIFIPKMQE</sequence>
<evidence type="ECO:0000313" key="6">
    <source>
        <dbReference type="Proteomes" id="UP000620104"/>
    </source>
</evidence>
<dbReference type="PANTHER" id="PTHR12900">
    <property type="entry name" value="MITOTIC AND DNA DAMAGE CHECKPOINT PROTEIN HUS1"/>
    <property type="match status" value="1"/>
</dbReference>
<dbReference type="GO" id="GO:0044778">
    <property type="term" value="P:meiotic DNA integrity checkpoint signaling"/>
    <property type="evidence" value="ECO:0007669"/>
    <property type="project" value="TreeGrafter"/>
</dbReference>
<dbReference type="GO" id="GO:0000724">
    <property type="term" value="P:double-strand break repair via homologous recombination"/>
    <property type="evidence" value="ECO:0007669"/>
    <property type="project" value="TreeGrafter"/>
</dbReference>